<gene>
    <name evidence="7" type="ORF">B9G98_02041</name>
</gene>
<comment type="caution">
    <text evidence="7">The sequence shown here is derived from an EMBL/GenBank/DDBJ whole genome shotgun (WGS) entry which is preliminary data.</text>
</comment>
<dbReference type="SUPFAM" id="SSF118203">
    <property type="entry name" value="Vacuolar ATP synthase subunit C"/>
    <property type="match status" value="1"/>
</dbReference>
<evidence type="ECO:0000313" key="7">
    <source>
        <dbReference type="EMBL" id="PRT54421.1"/>
    </source>
</evidence>
<name>A0A2T0FHE7_9ASCO</name>
<comment type="function">
    <text evidence="6">Subunit of the V1 complex of vacuolar(H+)-ATPase (V-ATPase), a multisubunit enzyme composed of a peripheral complex (V1) that hydrolyzes ATP and a membrane integral complex (V0) that translocates protons. V-ATPase is responsible for acidifying and maintaining the pH of intracellular compartments and in some cell types, is targeted to the plasma membrane, where it is responsible for acidifying the extracellular environment. Subunit C is necessary for the assembly of the catalytic sector of the enzyme and is likely to have a specific function in its catalytic activity.</text>
</comment>
<dbReference type="EMBL" id="NDIQ01000021">
    <property type="protein sequence ID" value="PRT54421.1"/>
    <property type="molecule type" value="Genomic_DNA"/>
</dbReference>
<keyword evidence="2 6" id="KW-0813">Transport</keyword>
<dbReference type="GeneID" id="36515789"/>
<dbReference type="STRING" id="45607.A0A2T0FHE7"/>
<dbReference type="Gene3D" id="3.30.70.1180">
    <property type="entry name" value="Vacuolar atp synthase subunit c, domain 1"/>
    <property type="match status" value="1"/>
</dbReference>
<sequence>MTSLVVLSLPPNAAVDSHGKPQEWLNDWLETNIGVKHGIDSVSLPDFKIGTLDNLVHQSEEVAKLDQQLQGIVNKVHEIIMGIHGNKTDAVARAELVDGSTAWEYLQRFSWNSGKYRTEKPVSQLLELISTEAFSADTDLRQRYAAYTAAKSNLASLERKQSGDLTVRSLDRLVTKRDIVLDSEYLQSVLVVVSASQHNNFLNTYETVSPMVVPKSARQIVADKDYVLYSVTVFRKYADEFIAKARESKWVIRELDFSENMAADADAEVKNASEQERRLFGEMTRLASAAYNDVIKAWGHVRTLRVFVESVLRYGLPSVFITASFVPMKSVDKTESILIAKFGYLAGSAVARDKQGRIKDEDLGEYGALVEHDYKPFVIYVSEIP</sequence>
<evidence type="ECO:0000256" key="2">
    <source>
        <dbReference type="ARBA" id="ARBA00022448"/>
    </source>
</evidence>
<evidence type="ECO:0000256" key="6">
    <source>
        <dbReference type="RuleBase" id="RU364010"/>
    </source>
</evidence>
<dbReference type="PANTHER" id="PTHR10137:SF0">
    <property type="entry name" value="V-TYPE PROTON ATPASE SUBUNIT C"/>
    <property type="match status" value="1"/>
</dbReference>
<keyword evidence="3 6" id="KW-0375">Hydrogen ion transport</keyword>
<keyword evidence="8" id="KW-1185">Reference proteome</keyword>
<dbReference type="AlphaFoldDB" id="A0A2T0FHE7"/>
<evidence type="ECO:0000256" key="1">
    <source>
        <dbReference type="ARBA" id="ARBA00006138"/>
    </source>
</evidence>
<reference evidence="7 8" key="1">
    <citation type="submission" date="2017-04" db="EMBL/GenBank/DDBJ databases">
        <title>Genome sequencing of [Candida] sorbophila.</title>
        <authorList>
            <person name="Ahn J.O."/>
        </authorList>
    </citation>
    <scope>NUCLEOTIDE SEQUENCE [LARGE SCALE GENOMIC DNA]</scope>
    <source>
        <strain evidence="7 8">DS02</strain>
    </source>
</reference>
<evidence type="ECO:0000256" key="4">
    <source>
        <dbReference type="ARBA" id="ARBA00023065"/>
    </source>
</evidence>
<comment type="similarity">
    <text evidence="1 6">Belongs to the V-ATPase C subunit family.</text>
</comment>
<dbReference type="Gene3D" id="1.20.1460.10">
    <property type="entry name" value="subunit c (vma5p) of the yeast v-atpase, domain 2"/>
    <property type="match status" value="1"/>
</dbReference>
<dbReference type="InterPro" id="IPR036132">
    <property type="entry name" value="Vac_ATP_synth_c_sf"/>
</dbReference>
<organism evidence="7 8">
    <name type="scientific">Wickerhamiella sorbophila</name>
    <dbReference type="NCBI Taxonomy" id="45607"/>
    <lineage>
        <taxon>Eukaryota</taxon>
        <taxon>Fungi</taxon>
        <taxon>Dikarya</taxon>
        <taxon>Ascomycota</taxon>
        <taxon>Saccharomycotina</taxon>
        <taxon>Dipodascomycetes</taxon>
        <taxon>Dipodascales</taxon>
        <taxon>Trichomonascaceae</taxon>
        <taxon>Wickerhamiella</taxon>
    </lineage>
</organism>
<proteinExistence type="inferred from homology"/>
<evidence type="ECO:0000256" key="3">
    <source>
        <dbReference type="ARBA" id="ARBA00022781"/>
    </source>
</evidence>
<dbReference type="RefSeq" id="XP_024664366.1">
    <property type="nucleotide sequence ID" value="XM_024808598.1"/>
</dbReference>
<evidence type="ECO:0000256" key="5">
    <source>
        <dbReference type="ARBA" id="ARBA00053565"/>
    </source>
</evidence>
<evidence type="ECO:0000313" key="8">
    <source>
        <dbReference type="Proteomes" id="UP000238350"/>
    </source>
</evidence>
<dbReference type="GO" id="GO:0046961">
    <property type="term" value="F:proton-transporting ATPase activity, rotational mechanism"/>
    <property type="evidence" value="ECO:0007669"/>
    <property type="project" value="InterPro"/>
</dbReference>
<dbReference type="Pfam" id="PF03223">
    <property type="entry name" value="V-ATPase_C"/>
    <property type="match status" value="1"/>
</dbReference>
<dbReference type="OrthoDB" id="6605928at2759"/>
<dbReference type="InterPro" id="IPR004907">
    <property type="entry name" value="ATPase_V1-cplx_csu"/>
</dbReference>
<comment type="function">
    <text evidence="5">Subunit of the V1 complex of vacuolar(H+)-ATPase (V-ATPase), a multisubunit enzyme composed of a peripheral complex (V1) that hydrolyzes ATP and a membrane integral complex (V0) that translocates protons. V-ATPase is responsible for acidifying and maintaining the pH of intracellular compartments. Subunit C is necessary for the assembly of the catalytic sector of the enzyme and is likely to have a specific function in its catalytic activity. Reversibly leaves the enzyme after glucose depletion, causing the catalytic subcomplex V1 to detach from the V0 section.</text>
</comment>
<protein>
    <recommendedName>
        <fullName evidence="6">V-type proton ATPase subunit C</fullName>
    </recommendedName>
</protein>
<dbReference type="GO" id="GO:0000221">
    <property type="term" value="C:vacuolar proton-transporting V-type ATPase, V1 domain"/>
    <property type="evidence" value="ECO:0007669"/>
    <property type="project" value="TreeGrafter"/>
</dbReference>
<dbReference type="Proteomes" id="UP000238350">
    <property type="component" value="Unassembled WGS sequence"/>
</dbReference>
<dbReference type="Gene3D" id="3.30.70.100">
    <property type="match status" value="1"/>
</dbReference>
<dbReference type="PANTHER" id="PTHR10137">
    <property type="entry name" value="V-TYPE PROTON ATPASE SUBUNIT C"/>
    <property type="match status" value="1"/>
</dbReference>
<dbReference type="CDD" id="cd14785">
    <property type="entry name" value="V-ATPase_C"/>
    <property type="match status" value="1"/>
</dbReference>
<comment type="subunit">
    <text evidence="6">V-ATPase is a heteromultimeric enzyme composed of a peripheral catalytic V1 complex (components A to H) attached to an integral membrane V0 proton pore complex.</text>
</comment>
<accession>A0A2T0FHE7</accession>
<dbReference type="FunFam" id="3.30.70.100:FF:000002">
    <property type="entry name" value="V-type proton ATPase subunit C"/>
    <property type="match status" value="1"/>
</dbReference>
<keyword evidence="4 6" id="KW-0406">Ion transport</keyword>